<sequence>MLYTVMASVWSILNSWYNIAILDRNYLIPNRSGEPASTRGCMEGFCIGEYLTDYDLQVLQGDQDAARILGAARCTLSSALCNVS</sequence>
<dbReference type="AlphaFoldDB" id="A0A8I6WS54"/>
<protein>
    <submittedName>
        <fullName evidence="1">Uncharacterized protein</fullName>
    </submittedName>
</protein>
<dbReference type="Proteomes" id="UP000011116">
    <property type="component" value="Chromosome 2H"/>
</dbReference>
<accession>A0A8I6WS54</accession>
<reference evidence="2" key="1">
    <citation type="journal article" date="2012" name="Nature">
        <title>A physical, genetic and functional sequence assembly of the barley genome.</title>
        <authorList>
            <consortium name="The International Barley Genome Sequencing Consortium"/>
            <person name="Mayer K.F."/>
            <person name="Waugh R."/>
            <person name="Brown J.W."/>
            <person name="Schulman A."/>
            <person name="Langridge P."/>
            <person name="Platzer M."/>
            <person name="Fincher G.B."/>
            <person name="Muehlbauer G.J."/>
            <person name="Sato K."/>
            <person name="Close T.J."/>
            <person name="Wise R.P."/>
            <person name="Stein N."/>
        </authorList>
    </citation>
    <scope>NUCLEOTIDE SEQUENCE [LARGE SCALE GENOMIC DNA]</scope>
    <source>
        <strain evidence="2">cv. Morex</strain>
    </source>
</reference>
<reference evidence="1" key="2">
    <citation type="submission" date="2020-10" db="EMBL/GenBank/DDBJ databases">
        <authorList>
            <person name="Scholz U."/>
            <person name="Mascher M."/>
            <person name="Fiebig A."/>
        </authorList>
    </citation>
    <scope>NUCLEOTIDE SEQUENCE [LARGE SCALE GENOMIC DNA]</scope>
    <source>
        <strain evidence="1">cv. Morex</strain>
    </source>
</reference>
<evidence type="ECO:0000313" key="2">
    <source>
        <dbReference type="Proteomes" id="UP000011116"/>
    </source>
</evidence>
<evidence type="ECO:0000313" key="1">
    <source>
        <dbReference type="EnsemblPlants" id="HORVU.MOREX.r3.2HG0121820.1"/>
    </source>
</evidence>
<reference evidence="1" key="3">
    <citation type="submission" date="2022-01" db="UniProtKB">
        <authorList>
            <consortium name="EnsemblPlants"/>
        </authorList>
    </citation>
    <scope>IDENTIFICATION</scope>
    <source>
        <strain evidence="1">subsp. vulgare</strain>
    </source>
</reference>
<name>A0A8I6WS54_HORVV</name>
<dbReference type="EnsemblPlants" id="HORVU.MOREX.r3.2HG0121820.1">
    <property type="protein sequence ID" value="HORVU.MOREX.r3.2HG0121820.1"/>
    <property type="gene ID" value="HORVU.MOREX.r3.2HG0121820"/>
</dbReference>
<dbReference type="Gramene" id="HORVU.MOREX.r3.2HG0121820.1">
    <property type="protein sequence ID" value="HORVU.MOREX.r3.2HG0121820.1"/>
    <property type="gene ID" value="HORVU.MOREX.r3.2HG0121820"/>
</dbReference>
<keyword evidence="2" id="KW-1185">Reference proteome</keyword>
<organism evidence="1 2">
    <name type="scientific">Hordeum vulgare subsp. vulgare</name>
    <name type="common">Domesticated barley</name>
    <dbReference type="NCBI Taxonomy" id="112509"/>
    <lineage>
        <taxon>Eukaryota</taxon>
        <taxon>Viridiplantae</taxon>
        <taxon>Streptophyta</taxon>
        <taxon>Embryophyta</taxon>
        <taxon>Tracheophyta</taxon>
        <taxon>Spermatophyta</taxon>
        <taxon>Magnoliopsida</taxon>
        <taxon>Liliopsida</taxon>
        <taxon>Poales</taxon>
        <taxon>Poaceae</taxon>
        <taxon>BOP clade</taxon>
        <taxon>Pooideae</taxon>
        <taxon>Triticodae</taxon>
        <taxon>Triticeae</taxon>
        <taxon>Hordeinae</taxon>
        <taxon>Hordeum</taxon>
    </lineage>
</organism>
<proteinExistence type="predicted"/>